<name>A0A1T4RGB2_9BACT</name>
<dbReference type="RefSeq" id="WP_139366781.1">
    <property type="nucleotide sequence ID" value="NZ_FUWR01000020.1"/>
</dbReference>
<accession>A0A1T4RGB2</accession>
<organism evidence="2 3">
    <name type="scientific">Trichlorobacter thiogenes</name>
    <dbReference type="NCBI Taxonomy" id="115783"/>
    <lineage>
        <taxon>Bacteria</taxon>
        <taxon>Pseudomonadati</taxon>
        <taxon>Thermodesulfobacteriota</taxon>
        <taxon>Desulfuromonadia</taxon>
        <taxon>Geobacterales</taxon>
        <taxon>Geobacteraceae</taxon>
        <taxon>Trichlorobacter</taxon>
    </lineage>
</organism>
<dbReference type="Proteomes" id="UP000190102">
    <property type="component" value="Unassembled WGS sequence"/>
</dbReference>
<protein>
    <recommendedName>
        <fullName evidence="4">Flagellar assembly protein T N-terminal domain-containing protein</fullName>
    </recommendedName>
</protein>
<dbReference type="STRING" id="115783.SAMN02745119_02862"/>
<proteinExistence type="predicted"/>
<evidence type="ECO:0008006" key="4">
    <source>
        <dbReference type="Google" id="ProtNLM"/>
    </source>
</evidence>
<gene>
    <name evidence="2" type="ORF">SAMN02745119_02862</name>
</gene>
<reference evidence="3" key="1">
    <citation type="submission" date="2017-02" db="EMBL/GenBank/DDBJ databases">
        <authorList>
            <person name="Varghese N."/>
            <person name="Submissions S."/>
        </authorList>
    </citation>
    <scope>NUCLEOTIDE SEQUENCE [LARGE SCALE GENOMIC DNA]</scope>
    <source>
        <strain evidence="3">ATCC BAA-34</strain>
    </source>
</reference>
<feature type="signal peptide" evidence="1">
    <location>
        <begin position="1"/>
        <end position="19"/>
    </location>
</feature>
<evidence type="ECO:0000313" key="2">
    <source>
        <dbReference type="EMBL" id="SKA14939.1"/>
    </source>
</evidence>
<keyword evidence="3" id="KW-1185">Reference proteome</keyword>
<dbReference type="AlphaFoldDB" id="A0A1T4RGB2"/>
<evidence type="ECO:0000256" key="1">
    <source>
        <dbReference type="SAM" id="SignalP"/>
    </source>
</evidence>
<dbReference type="InterPro" id="IPR038180">
    <property type="entry name" value="FlgT_N_sf"/>
</dbReference>
<dbReference type="EMBL" id="FUWR01000020">
    <property type="protein sequence ID" value="SKA14939.1"/>
    <property type="molecule type" value="Genomic_DNA"/>
</dbReference>
<dbReference type="Gene3D" id="3.30.1660.40">
    <property type="entry name" value="FlgT, N-terminal domain"/>
    <property type="match status" value="1"/>
</dbReference>
<feature type="chain" id="PRO_5012865938" description="Flagellar assembly protein T N-terminal domain-containing protein" evidence="1">
    <location>
        <begin position="20"/>
        <end position="372"/>
    </location>
</feature>
<dbReference type="OrthoDB" id="5395723at2"/>
<keyword evidence="1" id="KW-0732">Signal</keyword>
<sequence length="372" mass="40431">MRYLLLVMAMIAAATPAFAKPVCVETEGEGALVRGDRASAKMEAISRAKWSAVEQVAGVDLKSRTIVSDSVLLEDMISSQARGVVTSLQVIHEQQGSDSFRVRVKACVEPSQAREAVSPLALHSTVAVFVPSRKLSGGKAAANSDDSGPFTEAINNALIQRGFTVKDLAEGNGSLRAADLERAMKSDNFLSLRSLAYRFKSNTILIGRIEPTLSTNKGDDVGYGISMPFNKVTVRLTYRLLTRDAKGSLIMLAAGTDEAVGLAPHAEDARNAALKNLAEKTVPVLMDKINLRMKELAHKVIITVDGITTPEETFAARDQLQQITWVSDIEDEGIGRFRLTFPENPLYLANGLTQKGFRIISFAQDAIKVRRR</sequence>
<evidence type="ECO:0000313" key="3">
    <source>
        <dbReference type="Proteomes" id="UP000190102"/>
    </source>
</evidence>